<dbReference type="EMBL" id="MU842946">
    <property type="protein sequence ID" value="KAK2025093.1"/>
    <property type="molecule type" value="Genomic_DNA"/>
</dbReference>
<gene>
    <name evidence="2" type="ORF">LX32DRAFT_685462</name>
</gene>
<comment type="caution">
    <text evidence="2">The sequence shown here is derived from an EMBL/GenBank/DDBJ whole genome shotgun (WGS) entry which is preliminary data.</text>
</comment>
<accession>A0AAD9M0X6</accession>
<keyword evidence="3" id="KW-1185">Reference proteome</keyword>
<keyword evidence="1" id="KW-1133">Transmembrane helix</keyword>
<dbReference type="Proteomes" id="UP001232148">
    <property type="component" value="Unassembled WGS sequence"/>
</dbReference>
<evidence type="ECO:0000313" key="2">
    <source>
        <dbReference type="EMBL" id="KAK2025093.1"/>
    </source>
</evidence>
<protein>
    <submittedName>
        <fullName evidence="2">Uncharacterized protein</fullName>
    </submittedName>
</protein>
<name>A0AAD9M0X6_9PEZI</name>
<evidence type="ECO:0000256" key="1">
    <source>
        <dbReference type="SAM" id="Phobius"/>
    </source>
</evidence>
<organism evidence="2 3">
    <name type="scientific">Colletotrichum zoysiae</name>
    <dbReference type="NCBI Taxonomy" id="1216348"/>
    <lineage>
        <taxon>Eukaryota</taxon>
        <taxon>Fungi</taxon>
        <taxon>Dikarya</taxon>
        <taxon>Ascomycota</taxon>
        <taxon>Pezizomycotina</taxon>
        <taxon>Sordariomycetes</taxon>
        <taxon>Hypocreomycetidae</taxon>
        <taxon>Glomerellales</taxon>
        <taxon>Glomerellaceae</taxon>
        <taxon>Colletotrichum</taxon>
        <taxon>Colletotrichum graminicola species complex</taxon>
    </lineage>
</organism>
<feature type="transmembrane region" description="Helical" evidence="1">
    <location>
        <begin position="40"/>
        <end position="59"/>
    </location>
</feature>
<keyword evidence="1" id="KW-0472">Membrane</keyword>
<sequence length="100" mass="10717">MDKVVVVLSAALQCRQYGYNKENPTLSVIGAPDGGILVVPAVRALVVVGGVAATALPVLSPSLMDRRKGPGRKGKKTRQESMYGWIPSTYIMGVDRHVPR</sequence>
<dbReference type="AlphaFoldDB" id="A0AAD9M0X6"/>
<reference evidence="2" key="1">
    <citation type="submission" date="2021-06" db="EMBL/GenBank/DDBJ databases">
        <title>Comparative genomics, transcriptomics and evolutionary studies reveal genomic signatures of adaptation to plant cell wall in hemibiotrophic fungi.</title>
        <authorList>
            <consortium name="DOE Joint Genome Institute"/>
            <person name="Baroncelli R."/>
            <person name="Diaz J.F."/>
            <person name="Benocci T."/>
            <person name="Peng M."/>
            <person name="Battaglia E."/>
            <person name="Haridas S."/>
            <person name="Andreopoulos W."/>
            <person name="Labutti K."/>
            <person name="Pangilinan J."/>
            <person name="Floch G.L."/>
            <person name="Makela M.R."/>
            <person name="Henrissat B."/>
            <person name="Grigoriev I.V."/>
            <person name="Crouch J.A."/>
            <person name="De Vries R.P."/>
            <person name="Sukno S.A."/>
            <person name="Thon M.R."/>
        </authorList>
    </citation>
    <scope>NUCLEOTIDE SEQUENCE</scope>
    <source>
        <strain evidence="2">MAFF235873</strain>
    </source>
</reference>
<keyword evidence="1" id="KW-0812">Transmembrane</keyword>
<proteinExistence type="predicted"/>
<evidence type="ECO:0000313" key="3">
    <source>
        <dbReference type="Proteomes" id="UP001232148"/>
    </source>
</evidence>